<reference evidence="3" key="1">
    <citation type="submission" date="2024-07" db="EMBL/GenBank/DDBJ databases">
        <title>Two chromosome-level genome assemblies of Korean endemic species Abeliophyllum distichum and Forsythia ovata (Oleaceae).</title>
        <authorList>
            <person name="Jang H."/>
        </authorList>
    </citation>
    <scope>NUCLEOTIDE SEQUENCE [LARGE SCALE GENOMIC DNA]</scope>
</reference>
<dbReference type="GO" id="GO:0003743">
    <property type="term" value="F:translation initiation factor activity"/>
    <property type="evidence" value="ECO:0007669"/>
    <property type="project" value="UniProtKB-KW"/>
</dbReference>
<comment type="caution">
    <text evidence="2">The sequence shown here is derived from an EMBL/GenBank/DDBJ whole genome shotgun (WGS) entry which is preliminary data.</text>
</comment>
<gene>
    <name evidence="2" type="ORF">Fot_45448</name>
</gene>
<feature type="region of interest" description="Disordered" evidence="1">
    <location>
        <begin position="1"/>
        <end position="161"/>
    </location>
</feature>
<dbReference type="InterPro" id="IPR010433">
    <property type="entry name" value="EIF-4B_pln"/>
</dbReference>
<name>A0ABD1R7G3_9LAMI</name>
<evidence type="ECO:0000313" key="2">
    <source>
        <dbReference type="EMBL" id="KAL2484004.1"/>
    </source>
</evidence>
<organism evidence="2 3">
    <name type="scientific">Forsythia ovata</name>
    <dbReference type="NCBI Taxonomy" id="205694"/>
    <lineage>
        <taxon>Eukaryota</taxon>
        <taxon>Viridiplantae</taxon>
        <taxon>Streptophyta</taxon>
        <taxon>Embryophyta</taxon>
        <taxon>Tracheophyta</taxon>
        <taxon>Spermatophyta</taxon>
        <taxon>Magnoliopsida</taxon>
        <taxon>eudicotyledons</taxon>
        <taxon>Gunneridae</taxon>
        <taxon>Pentapetalae</taxon>
        <taxon>asterids</taxon>
        <taxon>lamiids</taxon>
        <taxon>Lamiales</taxon>
        <taxon>Oleaceae</taxon>
        <taxon>Forsythieae</taxon>
        <taxon>Forsythia</taxon>
    </lineage>
</organism>
<accession>A0ABD1R7G3</accession>
<feature type="compositionally biased region" description="Polar residues" evidence="1">
    <location>
        <begin position="40"/>
        <end position="52"/>
    </location>
</feature>
<feature type="compositionally biased region" description="Polar residues" evidence="1">
    <location>
        <begin position="130"/>
        <end position="147"/>
    </location>
</feature>
<evidence type="ECO:0000313" key="3">
    <source>
        <dbReference type="Proteomes" id="UP001604277"/>
    </source>
</evidence>
<sequence length="161" mass="17404">MSKKKATMTLKDFHGGSIPSDLRLPSAPGVMARPADRGSLDQQSLWGNSMGRSNHRLRPASAGSARNFDDKTPFLSHSAHIGRNFDEDERKPLDGLPGPRRTVSDESIRALPSRAVEPKTDNMAGARVGSQLSSTPPHLSTVPTGSSYAGRLSEVHNMEFE</sequence>
<evidence type="ECO:0000256" key="1">
    <source>
        <dbReference type="SAM" id="MobiDB-lite"/>
    </source>
</evidence>
<keyword evidence="2" id="KW-0396">Initiation factor</keyword>
<keyword evidence="3" id="KW-1185">Reference proteome</keyword>
<dbReference type="EMBL" id="JBFOLJ010000013">
    <property type="protein sequence ID" value="KAL2484004.1"/>
    <property type="molecule type" value="Genomic_DNA"/>
</dbReference>
<dbReference type="PANTHER" id="PTHR32091:SF4">
    <property type="entry name" value="OS07G0546100 PROTEIN"/>
    <property type="match status" value="1"/>
</dbReference>
<dbReference type="AlphaFoldDB" id="A0ABD1R7G3"/>
<proteinExistence type="predicted"/>
<keyword evidence="2" id="KW-0648">Protein biosynthesis</keyword>
<dbReference type="PANTHER" id="PTHR32091">
    <property type="entry name" value="EUKARYOTIC TRANSLATION INITIATION FACTOR 4B"/>
    <property type="match status" value="1"/>
</dbReference>
<feature type="compositionally biased region" description="Basic and acidic residues" evidence="1">
    <location>
        <begin position="83"/>
        <end position="93"/>
    </location>
</feature>
<dbReference type="Proteomes" id="UP001604277">
    <property type="component" value="Unassembled WGS sequence"/>
</dbReference>
<protein>
    <submittedName>
        <fullName evidence="2">Eukaryotic translation initiation factor-related</fullName>
    </submittedName>
</protein>